<dbReference type="PROSITE" id="PS01180">
    <property type="entry name" value="CUB"/>
    <property type="match status" value="3"/>
</dbReference>
<dbReference type="Gene3D" id="2.60.120.290">
    <property type="entry name" value="Spermadhesin, CUB domain"/>
    <property type="match status" value="3"/>
</dbReference>
<comment type="caution">
    <text evidence="3">Lacks conserved residue(s) required for the propagation of feature annotation.</text>
</comment>
<organism evidence="6 7">
    <name type="scientific">Hymenolepis diminuta</name>
    <name type="common">Rat tapeworm</name>
    <dbReference type="NCBI Taxonomy" id="6216"/>
    <lineage>
        <taxon>Eukaryota</taxon>
        <taxon>Metazoa</taxon>
        <taxon>Spiralia</taxon>
        <taxon>Lophotrochozoa</taxon>
        <taxon>Platyhelminthes</taxon>
        <taxon>Cestoda</taxon>
        <taxon>Eucestoda</taxon>
        <taxon>Cyclophyllidea</taxon>
        <taxon>Hymenolepididae</taxon>
        <taxon>Hymenolepis</taxon>
    </lineage>
</organism>
<dbReference type="SMART" id="SM00042">
    <property type="entry name" value="CUB"/>
    <property type="match status" value="3"/>
</dbReference>
<reference evidence="6 7" key="1">
    <citation type="submission" date="2019-07" db="EMBL/GenBank/DDBJ databases">
        <authorList>
            <person name="Jastrzebski P J."/>
            <person name="Paukszto L."/>
            <person name="Jastrzebski P J."/>
        </authorList>
    </citation>
    <scope>NUCLEOTIDE SEQUENCE [LARGE SCALE GENOMIC DNA]</scope>
    <source>
        <strain evidence="6 7">WMS-il1</strain>
    </source>
</reference>
<evidence type="ECO:0000256" key="2">
    <source>
        <dbReference type="ARBA" id="ARBA00023157"/>
    </source>
</evidence>
<dbReference type="Pfam" id="PF00431">
    <property type="entry name" value="CUB"/>
    <property type="match status" value="3"/>
</dbReference>
<accession>A0A564Y1A1</accession>
<feature type="region of interest" description="Disordered" evidence="4">
    <location>
        <begin position="416"/>
        <end position="435"/>
    </location>
</feature>
<feature type="domain" description="CUB" evidence="5">
    <location>
        <begin position="234"/>
        <end position="375"/>
    </location>
</feature>
<proteinExistence type="predicted"/>
<dbReference type="PANTHER" id="PTHR24251">
    <property type="entry name" value="OVOCHYMASE-RELATED"/>
    <property type="match status" value="1"/>
</dbReference>
<protein>
    <recommendedName>
        <fullName evidence="5">CUB domain-containing protein</fullName>
    </recommendedName>
</protein>
<evidence type="ECO:0000256" key="4">
    <source>
        <dbReference type="SAM" id="MobiDB-lite"/>
    </source>
</evidence>
<gene>
    <name evidence="6" type="ORF">WMSIL1_LOCUS1403</name>
</gene>
<feature type="domain" description="CUB" evidence="5">
    <location>
        <begin position="74"/>
        <end position="217"/>
    </location>
</feature>
<keyword evidence="1" id="KW-0677">Repeat</keyword>
<dbReference type="InterPro" id="IPR035914">
    <property type="entry name" value="Sperma_CUB_dom_sf"/>
</dbReference>
<keyword evidence="7" id="KW-1185">Reference proteome</keyword>
<dbReference type="SUPFAM" id="SSF49854">
    <property type="entry name" value="Spermadhesin, CUB domain"/>
    <property type="match status" value="3"/>
</dbReference>
<keyword evidence="2" id="KW-1015">Disulfide bond</keyword>
<evidence type="ECO:0000313" key="7">
    <source>
        <dbReference type="Proteomes" id="UP000321570"/>
    </source>
</evidence>
<evidence type="ECO:0000256" key="3">
    <source>
        <dbReference type="PROSITE-ProRule" id="PRU00059"/>
    </source>
</evidence>
<dbReference type="PANTHER" id="PTHR24251:SF30">
    <property type="entry name" value="MEMBRANE FRIZZLED-RELATED PROTEIN"/>
    <property type="match status" value="1"/>
</dbReference>
<sequence>MGAYQGSKSSISGMYITQSGINHELHVLAMMRHPTIADNFSKYILLFVCCCQFLFGLRAPPNMDPLAVIQHPNCRSYTFSSTKRLHGVFKSPNYPSSYPPETECIVYLFQGLPSQIVQISFLTVNLSPPRMDVCFDYVAILPSNISSLMNLASASNSNSPQHYVEAPTVICGSLSMQKRKTFYSENNTLLLVFHTSTRSSLEKSALMSGFQGNFLFLNSTNFRVDGDRLPNTKCSYAIRNTSSRRFVTGGRIVSPRFPNNYPPNIRCTYTFMGRSDDRVVMSITSLRLSHRDLSNPTNSTDKSCIFETVPESSFDRILVHTLPHDSWRDSILLSRICGTLSSFQVISNGPNLMLTFLSLPFRPKEGGYLIEFAFVKKSTVSPQVQSTTDGVIFEQGALRESVKEIYEYLHNVQKVNHPEDEAERENSPGSGNANIFNSDSAISQQTCNAPEIFDSIIDSNNAEEGVITSPNFPDIYPKCVNAKFYFRGRSGQRVFLKFVLLELGDHEQCNEGNGDRLSFYDGPSTDMSVHMSVCGSRHSVFQPKESGHSSPAQYFSIASSGNHFAMLFTSDEFVGKYEFGFRLEYKFQNVLSWNTSASQKTTSEKAKPKKKERVVYFNYNHAIFSTSSASGFQSWAVQLYIYIGRLIFYSL</sequence>
<feature type="domain" description="CUB" evidence="5">
    <location>
        <begin position="447"/>
        <end position="588"/>
    </location>
</feature>
<dbReference type="InterPro" id="IPR000859">
    <property type="entry name" value="CUB_dom"/>
</dbReference>
<evidence type="ECO:0000259" key="5">
    <source>
        <dbReference type="PROSITE" id="PS01180"/>
    </source>
</evidence>
<name>A0A564Y1A1_HYMDI</name>
<dbReference type="EMBL" id="CABIJS010000033">
    <property type="protein sequence ID" value="VUZ40364.1"/>
    <property type="molecule type" value="Genomic_DNA"/>
</dbReference>
<dbReference type="CDD" id="cd00041">
    <property type="entry name" value="CUB"/>
    <property type="match status" value="3"/>
</dbReference>
<evidence type="ECO:0000256" key="1">
    <source>
        <dbReference type="ARBA" id="ARBA00022737"/>
    </source>
</evidence>
<evidence type="ECO:0000313" key="6">
    <source>
        <dbReference type="EMBL" id="VUZ40364.1"/>
    </source>
</evidence>
<dbReference type="Proteomes" id="UP000321570">
    <property type="component" value="Unassembled WGS sequence"/>
</dbReference>
<dbReference type="AlphaFoldDB" id="A0A564Y1A1"/>